<dbReference type="Gene3D" id="3.40.50.720">
    <property type="entry name" value="NAD(P)-binding Rossmann-like Domain"/>
    <property type="match status" value="2"/>
</dbReference>
<keyword evidence="2 4" id="KW-0560">Oxidoreductase</keyword>
<comment type="similarity">
    <text evidence="1 4">Belongs to the D-isomer specific 2-hydroxyacid dehydrogenase family.</text>
</comment>
<feature type="domain" description="D-isomer specific 2-hydroxyacid dehydrogenase catalytic" evidence="5">
    <location>
        <begin position="18"/>
        <end position="316"/>
    </location>
</feature>
<dbReference type="FunFam" id="3.40.50.720:FF:000203">
    <property type="entry name" value="D-3-phosphoglycerate dehydrogenase (SerA)"/>
    <property type="match status" value="1"/>
</dbReference>
<evidence type="ECO:0000256" key="3">
    <source>
        <dbReference type="ARBA" id="ARBA00023027"/>
    </source>
</evidence>
<dbReference type="InterPro" id="IPR006140">
    <property type="entry name" value="D-isomer_DH_NAD-bd"/>
</dbReference>
<keyword evidence="8" id="KW-1185">Reference proteome</keyword>
<dbReference type="InterPro" id="IPR036291">
    <property type="entry name" value="NAD(P)-bd_dom_sf"/>
</dbReference>
<dbReference type="InterPro" id="IPR006139">
    <property type="entry name" value="D-isomer_2_OHA_DH_cat_dom"/>
</dbReference>
<dbReference type="InterPro" id="IPR043322">
    <property type="entry name" value="CtBP"/>
</dbReference>
<evidence type="ECO:0000256" key="1">
    <source>
        <dbReference type="ARBA" id="ARBA00005854"/>
    </source>
</evidence>
<dbReference type="PROSITE" id="PS00670">
    <property type="entry name" value="D_2_HYDROXYACID_DH_2"/>
    <property type="match status" value="1"/>
</dbReference>
<dbReference type="CDD" id="cd05299">
    <property type="entry name" value="CtBP_dh"/>
    <property type="match status" value="1"/>
</dbReference>
<dbReference type="PANTHER" id="PTHR43761">
    <property type="entry name" value="D-ISOMER SPECIFIC 2-HYDROXYACID DEHYDROGENASE FAMILY PROTEIN (AFU_ORTHOLOGUE AFUA_1G13630)"/>
    <property type="match status" value="1"/>
</dbReference>
<dbReference type="SUPFAM" id="SSF52283">
    <property type="entry name" value="Formate/glycerate dehydrogenase catalytic domain-like"/>
    <property type="match status" value="1"/>
</dbReference>
<comment type="caution">
    <text evidence="7">The sequence shown here is derived from an EMBL/GenBank/DDBJ whole genome shotgun (WGS) entry which is preliminary data.</text>
</comment>
<keyword evidence="3" id="KW-0520">NAD</keyword>
<dbReference type="Pfam" id="PF00389">
    <property type="entry name" value="2-Hacid_dh"/>
    <property type="match status" value="1"/>
</dbReference>
<feature type="domain" description="D-isomer specific 2-hydroxyacid dehydrogenase NAD-binding" evidence="6">
    <location>
        <begin position="109"/>
        <end position="284"/>
    </location>
</feature>
<organism evidence="7 8">
    <name type="scientific">Halobium salinum</name>
    <dbReference type="NCBI Taxonomy" id="1364940"/>
    <lineage>
        <taxon>Archaea</taxon>
        <taxon>Methanobacteriati</taxon>
        <taxon>Methanobacteriota</taxon>
        <taxon>Stenosarchaea group</taxon>
        <taxon>Halobacteria</taxon>
        <taxon>Halobacteriales</taxon>
        <taxon>Haloferacaceae</taxon>
        <taxon>Halobium</taxon>
    </lineage>
</organism>
<dbReference type="InterPro" id="IPR050418">
    <property type="entry name" value="D-iso_2-hydroxyacid_DH_PdxB"/>
</dbReference>
<proteinExistence type="inferred from homology"/>
<dbReference type="Pfam" id="PF02826">
    <property type="entry name" value="2-Hacid_dh_C"/>
    <property type="match status" value="1"/>
</dbReference>
<evidence type="ECO:0000256" key="2">
    <source>
        <dbReference type="ARBA" id="ARBA00023002"/>
    </source>
</evidence>
<dbReference type="GO" id="GO:0016491">
    <property type="term" value="F:oxidoreductase activity"/>
    <property type="evidence" value="ECO:0007669"/>
    <property type="project" value="UniProtKB-KW"/>
</dbReference>
<dbReference type="EMBL" id="JBHSDS010000017">
    <property type="protein sequence ID" value="MFC4360345.1"/>
    <property type="molecule type" value="Genomic_DNA"/>
</dbReference>
<evidence type="ECO:0000256" key="4">
    <source>
        <dbReference type="RuleBase" id="RU003719"/>
    </source>
</evidence>
<dbReference type="PANTHER" id="PTHR43761:SF1">
    <property type="entry name" value="D-ISOMER SPECIFIC 2-HYDROXYACID DEHYDROGENASE CATALYTIC DOMAIN-CONTAINING PROTEIN-RELATED"/>
    <property type="match status" value="1"/>
</dbReference>
<gene>
    <name evidence="7" type="ORF">ACFO0N_20560</name>
</gene>
<dbReference type="InterPro" id="IPR029753">
    <property type="entry name" value="D-isomer_DH_CS"/>
</dbReference>
<dbReference type="Proteomes" id="UP001595921">
    <property type="component" value="Unassembled WGS sequence"/>
</dbReference>
<accession>A0ABD5PHQ5</accession>
<evidence type="ECO:0000259" key="5">
    <source>
        <dbReference type="Pfam" id="PF00389"/>
    </source>
</evidence>
<evidence type="ECO:0000313" key="7">
    <source>
        <dbReference type="EMBL" id="MFC4360345.1"/>
    </source>
</evidence>
<dbReference type="AlphaFoldDB" id="A0ABD5PHQ5"/>
<dbReference type="RefSeq" id="WP_267620410.1">
    <property type="nucleotide sequence ID" value="NZ_JAODIW010000005.1"/>
</dbReference>
<name>A0ABD5PHQ5_9EURY</name>
<evidence type="ECO:0000313" key="8">
    <source>
        <dbReference type="Proteomes" id="UP001595921"/>
    </source>
</evidence>
<reference evidence="7 8" key="1">
    <citation type="journal article" date="2019" name="Int. J. Syst. Evol. Microbiol.">
        <title>The Global Catalogue of Microorganisms (GCM) 10K type strain sequencing project: providing services to taxonomists for standard genome sequencing and annotation.</title>
        <authorList>
            <consortium name="The Broad Institute Genomics Platform"/>
            <consortium name="The Broad Institute Genome Sequencing Center for Infectious Disease"/>
            <person name="Wu L."/>
            <person name="Ma J."/>
        </authorList>
    </citation>
    <scope>NUCLEOTIDE SEQUENCE [LARGE SCALE GENOMIC DNA]</scope>
    <source>
        <strain evidence="7 8">CGMCC 1.12553</strain>
    </source>
</reference>
<sequence>MTFTVVVTDYDYPDVELERELVEERGGRLVTAQAETPAEVVDAAAGADALLVQYAPVGADVFDALDDLAVVGRYGIGVDSVDLDAASANGVRVLNVPDYCLDEVSTHAFALLLACVRRTSAYDSAIADGTWDWTAERPIHRLAGATLGLVGFGRIPQRLVEKAAAFDLDVVAYDPYVSADVLAEHGVEKVEFDELLGRADAVSVHTPLTDETRGLFDRDAFGSMKETAVLVNTARGGVVDEDALADALDAGELAGAGLDVLPSEPPEGSPLVGRDDVVLTPHVAWYSEESFEELRRTVTEDVLRTLDGDAPRNLVNGDVRE</sequence>
<dbReference type="PROSITE" id="PS00671">
    <property type="entry name" value="D_2_HYDROXYACID_DH_3"/>
    <property type="match status" value="1"/>
</dbReference>
<evidence type="ECO:0000259" key="6">
    <source>
        <dbReference type="Pfam" id="PF02826"/>
    </source>
</evidence>
<protein>
    <submittedName>
        <fullName evidence="7">C-terminal binding protein</fullName>
    </submittedName>
</protein>
<dbReference type="SUPFAM" id="SSF51735">
    <property type="entry name" value="NAD(P)-binding Rossmann-fold domains"/>
    <property type="match status" value="1"/>
</dbReference>